<gene>
    <name evidence="1 3" type="ORF">BDZ99DRAFT_514126</name>
</gene>
<evidence type="ECO:0000313" key="3">
    <source>
        <dbReference type="RefSeq" id="XP_033584870.1"/>
    </source>
</evidence>
<dbReference type="GeneID" id="54465709"/>
<organism evidence="1">
    <name type="scientific">Mytilinidion resinicola</name>
    <dbReference type="NCBI Taxonomy" id="574789"/>
    <lineage>
        <taxon>Eukaryota</taxon>
        <taxon>Fungi</taxon>
        <taxon>Dikarya</taxon>
        <taxon>Ascomycota</taxon>
        <taxon>Pezizomycotina</taxon>
        <taxon>Dothideomycetes</taxon>
        <taxon>Pleosporomycetidae</taxon>
        <taxon>Mytilinidiales</taxon>
        <taxon>Mytilinidiaceae</taxon>
        <taxon>Mytilinidion</taxon>
    </lineage>
</organism>
<evidence type="ECO:0000313" key="2">
    <source>
        <dbReference type="Proteomes" id="UP000504636"/>
    </source>
</evidence>
<sequence length="240" mass="26831">MAPPDPTPESLSGDAMLQNSSNFSASESAVRRTLVETWHHVVEYADESKEPVFLSYELSSYGVSRKSSIDDETRSHVKTLLSLRQVEHFLGDMADGVLLNGRPYFFADLNQLAWFYADCLWDINMRAVYYSTSTATANDKAPEEIWAMIEAAAPHSLTLLPIYQPLDTLFGRALLGLKVGGEYVVRYHMEENLEILGVSDREKAFAPVMNKRFEQLRCEKLGLGGGLVSWRGMGLSDTPV</sequence>
<evidence type="ECO:0000313" key="1">
    <source>
        <dbReference type="EMBL" id="KAF2817906.1"/>
    </source>
</evidence>
<dbReference type="RefSeq" id="XP_033584870.1">
    <property type="nucleotide sequence ID" value="XM_033724816.1"/>
</dbReference>
<keyword evidence="2" id="KW-1185">Reference proteome</keyword>
<name>A0A6A6ZA63_9PEZI</name>
<dbReference type="AlphaFoldDB" id="A0A6A6ZA63"/>
<protein>
    <submittedName>
        <fullName evidence="1 3">Uncharacterized protein</fullName>
    </submittedName>
</protein>
<reference evidence="3" key="2">
    <citation type="submission" date="2020-04" db="EMBL/GenBank/DDBJ databases">
        <authorList>
            <consortium name="NCBI Genome Project"/>
        </authorList>
    </citation>
    <scope>NUCLEOTIDE SEQUENCE</scope>
    <source>
        <strain evidence="3">CBS 304.34</strain>
    </source>
</reference>
<dbReference type="OrthoDB" id="10350377at2759"/>
<dbReference type="EMBL" id="MU003692">
    <property type="protein sequence ID" value="KAF2817906.1"/>
    <property type="molecule type" value="Genomic_DNA"/>
</dbReference>
<accession>A0A6A6ZA63</accession>
<proteinExistence type="predicted"/>
<dbReference type="Proteomes" id="UP000504636">
    <property type="component" value="Unplaced"/>
</dbReference>
<reference evidence="1 3" key="1">
    <citation type="journal article" date="2020" name="Stud. Mycol.">
        <title>101 Dothideomycetes genomes: a test case for predicting lifestyles and emergence of pathogens.</title>
        <authorList>
            <person name="Haridas S."/>
            <person name="Albert R."/>
            <person name="Binder M."/>
            <person name="Bloem J."/>
            <person name="Labutti K."/>
            <person name="Salamov A."/>
            <person name="Andreopoulos B."/>
            <person name="Baker S."/>
            <person name="Barry K."/>
            <person name="Bills G."/>
            <person name="Bluhm B."/>
            <person name="Cannon C."/>
            <person name="Castanera R."/>
            <person name="Culley D."/>
            <person name="Daum C."/>
            <person name="Ezra D."/>
            <person name="Gonzalez J."/>
            <person name="Henrissat B."/>
            <person name="Kuo A."/>
            <person name="Liang C."/>
            <person name="Lipzen A."/>
            <person name="Lutzoni F."/>
            <person name="Magnuson J."/>
            <person name="Mondo S."/>
            <person name="Nolan M."/>
            <person name="Ohm R."/>
            <person name="Pangilinan J."/>
            <person name="Park H.-J."/>
            <person name="Ramirez L."/>
            <person name="Alfaro M."/>
            <person name="Sun H."/>
            <person name="Tritt A."/>
            <person name="Yoshinaga Y."/>
            <person name="Zwiers L.-H."/>
            <person name="Turgeon B."/>
            <person name="Goodwin S."/>
            <person name="Spatafora J."/>
            <person name="Crous P."/>
            <person name="Grigoriev I."/>
        </authorList>
    </citation>
    <scope>NUCLEOTIDE SEQUENCE</scope>
    <source>
        <strain evidence="1 3">CBS 304.34</strain>
    </source>
</reference>
<reference evidence="3" key="3">
    <citation type="submission" date="2025-04" db="UniProtKB">
        <authorList>
            <consortium name="RefSeq"/>
        </authorList>
    </citation>
    <scope>IDENTIFICATION</scope>
    <source>
        <strain evidence="3">CBS 304.34</strain>
    </source>
</reference>